<dbReference type="AlphaFoldDB" id="A0A1R3GV23"/>
<gene>
    <name evidence="1" type="ORF">COLO4_33280</name>
</gene>
<accession>A0A1R3GV23</accession>
<organism evidence="1 2">
    <name type="scientific">Corchorus olitorius</name>
    <dbReference type="NCBI Taxonomy" id="93759"/>
    <lineage>
        <taxon>Eukaryota</taxon>
        <taxon>Viridiplantae</taxon>
        <taxon>Streptophyta</taxon>
        <taxon>Embryophyta</taxon>
        <taxon>Tracheophyta</taxon>
        <taxon>Spermatophyta</taxon>
        <taxon>Magnoliopsida</taxon>
        <taxon>eudicotyledons</taxon>
        <taxon>Gunneridae</taxon>
        <taxon>Pentapetalae</taxon>
        <taxon>rosids</taxon>
        <taxon>malvids</taxon>
        <taxon>Malvales</taxon>
        <taxon>Malvaceae</taxon>
        <taxon>Grewioideae</taxon>
        <taxon>Apeibeae</taxon>
        <taxon>Corchorus</taxon>
    </lineage>
</organism>
<sequence>MLPFSLASPKIQGLFEFKVHCGLEVEILIETTTELIQNCTAKLYLISPSNPMDQFFENLSEWKKSQFQSFLLSLSRNGFVPKRGESQVKFVDWLDSANSPEVAIVAELDQSSCQQGFWS</sequence>
<keyword evidence="2" id="KW-1185">Reference proteome</keyword>
<reference evidence="2" key="1">
    <citation type="submission" date="2013-09" db="EMBL/GenBank/DDBJ databases">
        <title>Corchorus olitorius genome sequencing.</title>
        <authorList>
            <person name="Alam M."/>
            <person name="Haque M.S."/>
            <person name="Islam M.S."/>
            <person name="Emdad E.M."/>
            <person name="Islam M.M."/>
            <person name="Ahmed B."/>
            <person name="Halim A."/>
            <person name="Hossen Q.M.M."/>
            <person name="Hossain M.Z."/>
            <person name="Ahmed R."/>
            <person name="Khan M.M."/>
            <person name="Islam R."/>
            <person name="Rashid M.M."/>
            <person name="Khan S.A."/>
            <person name="Rahman M.S."/>
            <person name="Alam M."/>
            <person name="Yahiya A.S."/>
            <person name="Khan M.S."/>
            <person name="Azam M.S."/>
            <person name="Haque T."/>
            <person name="Lashkar M.Z.H."/>
            <person name="Akhand A.I."/>
            <person name="Morshed G."/>
            <person name="Roy S."/>
            <person name="Uddin K.S."/>
            <person name="Rabeya T."/>
            <person name="Hossain A.S."/>
            <person name="Chowdhury A."/>
            <person name="Snigdha A.R."/>
            <person name="Mortoza M.S."/>
            <person name="Matin S.A."/>
            <person name="Hoque S.M.E."/>
            <person name="Islam M.K."/>
            <person name="Roy D.K."/>
            <person name="Haider R."/>
            <person name="Moosa M.M."/>
            <person name="Elias S.M."/>
            <person name="Hasan A.M."/>
            <person name="Jahan S."/>
            <person name="Shafiuddin M."/>
            <person name="Mahmood N."/>
            <person name="Shommy N.S."/>
        </authorList>
    </citation>
    <scope>NUCLEOTIDE SEQUENCE [LARGE SCALE GENOMIC DNA]</scope>
    <source>
        <strain evidence="2">cv. O-4</strain>
    </source>
</reference>
<evidence type="ECO:0000313" key="1">
    <source>
        <dbReference type="EMBL" id="OMO61965.1"/>
    </source>
</evidence>
<evidence type="ECO:0000313" key="2">
    <source>
        <dbReference type="Proteomes" id="UP000187203"/>
    </source>
</evidence>
<comment type="caution">
    <text evidence="1">The sequence shown here is derived from an EMBL/GenBank/DDBJ whole genome shotgun (WGS) entry which is preliminary data.</text>
</comment>
<name>A0A1R3GV23_9ROSI</name>
<protein>
    <submittedName>
        <fullName evidence="1">Uncharacterized protein</fullName>
    </submittedName>
</protein>
<proteinExistence type="predicted"/>
<dbReference type="EMBL" id="AWUE01021518">
    <property type="protein sequence ID" value="OMO61965.1"/>
    <property type="molecule type" value="Genomic_DNA"/>
</dbReference>
<dbReference type="Proteomes" id="UP000187203">
    <property type="component" value="Unassembled WGS sequence"/>
</dbReference>